<reference evidence="2" key="1">
    <citation type="journal article" date="2019" name="Int. J. Syst. Evol. Microbiol.">
        <title>The Global Catalogue of Microorganisms (GCM) 10K type strain sequencing project: providing services to taxonomists for standard genome sequencing and annotation.</title>
        <authorList>
            <consortium name="The Broad Institute Genomics Platform"/>
            <consortium name="The Broad Institute Genome Sequencing Center for Infectious Disease"/>
            <person name="Wu L."/>
            <person name="Ma J."/>
        </authorList>
    </citation>
    <scope>NUCLEOTIDE SEQUENCE [LARGE SCALE GENOMIC DNA]</scope>
    <source>
        <strain evidence="2">KCTC 42986</strain>
    </source>
</reference>
<evidence type="ECO:0000313" key="1">
    <source>
        <dbReference type="EMBL" id="MFC3110848.1"/>
    </source>
</evidence>
<evidence type="ECO:0000313" key="2">
    <source>
        <dbReference type="Proteomes" id="UP001595530"/>
    </source>
</evidence>
<comment type="caution">
    <text evidence="1">The sequence shown here is derived from an EMBL/GenBank/DDBJ whole genome shotgun (WGS) entry which is preliminary data.</text>
</comment>
<proteinExistence type="predicted"/>
<keyword evidence="2" id="KW-1185">Reference proteome</keyword>
<sequence length="88" mass="9753">MVFVLLPLIAVAIVYVFLNRGRKAVRAFFYILGRNAGESVFDANRGAMRIGFHRASQHNLAMIDCANKHFGGSQLRLIGAARQDGFTQ</sequence>
<dbReference type="RefSeq" id="WP_390329488.1">
    <property type="nucleotide sequence ID" value="NZ_JBHRTP010000091.1"/>
</dbReference>
<name>A0ABV7F9W6_9BURK</name>
<dbReference type="Proteomes" id="UP001595530">
    <property type="component" value="Unassembled WGS sequence"/>
</dbReference>
<protein>
    <submittedName>
        <fullName evidence="1">Uncharacterized protein</fullName>
    </submittedName>
</protein>
<dbReference type="EMBL" id="JBHRTP010000091">
    <property type="protein sequence ID" value="MFC3110848.1"/>
    <property type="molecule type" value="Genomic_DNA"/>
</dbReference>
<organism evidence="1 2">
    <name type="scientific">Undibacterium arcticum</name>
    <dbReference type="NCBI Taxonomy" id="1762892"/>
    <lineage>
        <taxon>Bacteria</taxon>
        <taxon>Pseudomonadati</taxon>
        <taxon>Pseudomonadota</taxon>
        <taxon>Betaproteobacteria</taxon>
        <taxon>Burkholderiales</taxon>
        <taxon>Oxalobacteraceae</taxon>
        <taxon>Undibacterium</taxon>
    </lineage>
</organism>
<accession>A0ABV7F9W6</accession>
<gene>
    <name evidence="1" type="ORF">ACFOFO_23330</name>
</gene>